<dbReference type="InterPro" id="IPR036366">
    <property type="entry name" value="PGBDSf"/>
</dbReference>
<name>E2PWM7_STRCL</name>
<feature type="compositionally biased region" description="Low complexity" evidence="1">
    <location>
        <begin position="233"/>
        <end position="247"/>
    </location>
</feature>
<dbReference type="InterPro" id="IPR058627">
    <property type="entry name" value="MdtA-like_C"/>
</dbReference>
<accession>E2PWM7</accession>
<evidence type="ECO:0000259" key="3">
    <source>
        <dbReference type="Pfam" id="PF25967"/>
    </source>
</evidence>
<gene>
    <name evidence="4" type="ORF">SCLAV_2955</name>
</gene>
<dbReference type="eggNOG" id="COG0845">
    <property type="taxonomic scope" value="Bacteria"/>
</dbReference>
<dbReference type="Pfam" id="PF25967">
    <property type="entry name" value="RND-MFP_C"/>
    <property type="match status" value="1"/>
</dbReference>
<evidence type="ECO:0000256" key="2">
    <source>
        <dbReference type="SAM" id="Phobius"/>
    </source>
</evidence>
<keyword evidence="2" id="KW-1133">Transmembrane helix</keyword>
<feature type="region of interest" description="Disordered" evidence="1">
    <location>
        <begin position="346"/>
        <end position="397"/>
    </location>
</feature>
<feature type="region of interest" description="Disordered" evidence="1">
    <location>
        <begin position="213"/>
        <end position="261"/>
    </location>
</feature>
<reference evidence="4 5" key="1">
    <citation type="journal article" date="2010" name="Genome Biol. Evol.">
        <title>The sequence of a 1.8-mb bacterial linear plasmid reveals a rich evolutionary reservoir of secondary metabolic pathways.</title>
        <authorList>
            <person name="Medema M.H."/>
            <person name="Trefzer A."/>
            <person name="Kovalchuk A."/>
            <person name="van den Berg M."/>
            <person name="Mueller U."/>
            <person name="Heijne W."/>
            <person name="Wu L."/>
            <person name="Alam M.T."/>
            <person name="Ronning C.M."/>
            <person name="Nierman W.C."/>
            <person name="Bovenberg R.A.L."/>
            <person name="Breitling R."/>
            <person name="Takano E."/>
        </authorList>
    </citation>
    <scope>NUCLEOTIDE SEQUENCE [LARGE SCALE GENOMIC DNA]</scope>
    <source>
        <strain evidence="5">ATCC 27064 / DSM 738 / JCM 4710 / NBRC 13307 / NCIMB 12785 / NRRL 3585 / VKM Ac-602</strain>
    </source>
</reference>
<organism evidence="4 5">
    <name type="scientific">Streptomyces clavuligerus</name>
    <dbReference type="NCBI Taxonomy" id="1901"/>
    <lineage>
        <taxon>Bacteria</taxon>
        <taxon>Bacillati</taxon>
        <taxon>Actinomycetota</taxon>
        <taxon>Actinomycetes</taxon>
        <taxon>Kitasatosporales</taxon>
        <taxon>Streptomycetaceae</taxon>
        <taxon>Streptomyces</taxon>
    </lineage>
</organism>
<sequence>MNPVTVGTAGAAVTEEPRPEVPQRARDTALARRRRLAVAVAVGAAVIAAGGMAASGWVQSPAQAAADTSPPAPSAVTAPVERKVLRSTTVVRGTFSSGRAVAARPVSVAATATSDPTGTLLVTGVFTRPGRPAPAGRALLEYSGRPVFALPGAIPAYRDLSPGDRGKDVDQLQRALRSLGHGTGADAAGRFGSGTAGALGKLYRAMGYEPPLAAPGAKAQAEDTGTGTAPSLDTAATGPARPPTSTGTGRGGGATSDPSLALAPTAAPAVRDAVAQPMLPASEVVYVPGLPARVVSVPVRVGDSVDGPVITLARSGMTLVGRLDPAQAGLVTEGLAVTVLSETTGAEQRGTVDSVGKPVTPAPGGKPGAGTGAEGSGTGDTAPDKDPTALTPHVPLTIKPTRPWDDALAGQDVRITITSAATDGPVLAVPLAAVSAGADTRTTVTVLTGRTEQRTVEVKAGVSADGMVAVTPVNGGLRAGDQVVVGR</sequence>
<dbReference type="KEGG" id="sclf:BB341_13800"/>
<evidence type="ECO:0000313" key="5">
    <source>
        <dbReference type="Proteomes" id="UP000002357"/>
    </source>
</evidence>
<evidence type="ECO:0000256" key="1">
    <source>
        <dbReference type="SAM" id="MobiDB-lite"/>
    </source>
</evidence>
<dbReference type="Gene3D" id="2.40.420.20">
    <property type="match status" value="1"/>
</dbReference>
<dbReference type="InterPro" id="IPR036365">
    <property type="entry name" value="PGBD-like_sf"/>
</dbReference>
<keyword evidence="2" id="KW-0472">Membrane</keyword>
<dbReference type="AlphaFoldDB" id="E2PWM7"/>
<feature type="compositionally biased region" description="Gly residues" evidence="1">
    <location>
        <begin position="365"/>
        <end position="378"/>
    </location>
</feature>
<protein>
    <submittedName>
        <fullName evidence="4">Peptidoglycan binding domain-containing protein</fullName>
    </submittedName>
</protein>
<dbReference type="STRING" id="1901.BB341_13800"/>
<dbReference type="EMBL" id="CM000913">
    <property type="protein sequence ID" value="EFG08026.1"/>
    <property type="molecule type" value="Genomic_DNA"/>
</dbReference>
<dbReference type="Proteomes" id="UP000002357">
    <property type="component" value="Chromosome"/>
</dbReference>
<keyword evidence="5" id="KW-1185">Reference proteome</keyword>
<keyword evidence="2" id="KW-0812">Transmembrane</keyword>
<evidence type="ECO:0000313" key="4">
    <source>
        <dbReference type="EMBL" id="EFG08026.1"/>
    </source>
</evidence>
<feature type="compositionally biased region" description="Basic and acidic residues" evidence="1">
    <location>
        <begin position="15"/>
        <end position="27"/>
    </location>
</feature>
<feature type="domain" description="Multidrug resistance protein MdtA-like C-terminal permuted SH3" evidence="3">
    <location>
        <begin position="426"/>
        <end position="486"/>
    </location>
</feature>
<feature type="region of interest" description="Disordered" evidence="1">
    <location>
        <begin position="1"/>
        <end position="27"/>
    </location>
</feature>
<dbReference type="SUPFAM" id="SSF47090">
    <property type="entry name" value="PGBD-like"/>
    <property type="match status" value="1"/>
</dbReference>
<feature type="transmembrane region" description="Helical" evidence="2">
    <location>
        <begin position="36"/>
        <end position="58"/>
    </location>
</feature>
<dbReference type="OrthoDB" id="3268648at2"/>
<proteinExistence type="predicted"/>
<dbReference type="Gene3D" id="1.10.101.10">
    <property type="entry name" value="PGBD-like superfamily/PGBD"/>
    <property type="match status" value="1"/>
</dbReference>